<dbReference type="EMBL" id="AUZY01004885">
    <property type="protein sequence ID" value="EQD61387.1"/>
    <property type="molecule type" value="Genomic_DNA"/>
</dbReference>
<feature type="domain" description="Transposase DDE" evidence="1">
    <location>
        <begin position="6"/>
        <end position="429"/>
    </location>
</feature>
<dbReference type="Pfam" id="PF13701">
    <property type="entry name" value="DDE_Tnp_1_4"/>
    <property type="match status" value="1"/>
</dbReference>
<dbReference type="InterPro" id="IPR025668">
    <property type="entry name" value="Tnp_DDE_dom"/>
</dbReference>
<dbReference type="InterPro" id="IPR012337">
    <property type="entry name" value="RNaseH-like_sf"/>
</dbReference>
<evidence type="ECO:0000259" key="1">
    <source>
        <dbReference type="Pfam" id="PF13701"/>
    </source>
</evidence>
<accession>T1AV44</accession>
<name>T1AV44_9ZZZZ</name>
<dbReference type="NCBIfam" id="NF033539">
    <property type="entry name" value="transpos_IS1380"/>
    <property type="match status" value="1"/>
</dbReference>
<gene>
    <name evidence="2" type="ORF">B1B_07660</name>
</gene>
<dbReference type="SUPFAM" id="SSF53098">
    <property type="entry name" value="Ribonuclease H-like"/>
    <property type="match status" value="1"/>
</dbReference>
<dbReference type="AlphaFoldDB" id="T1AV44"/>
<evidence type="ECO:0000313" key="2">
    <source>
        <dbReference type="EMBL" id="EQD61387.1"/>
    </source>
</evidence>
<proteinExistence type="predicted"/>
<comment type="caution">
    <text evidence="2">The sequence shown here is derived from an EMBL/GenBank/DDBJ whole genome shotgun (WGS) entry which is preliminary data.</text>
</comment>
<reference evidence="2" key="1">
    <citation type="submission" date="2013-08" db="EMBL/GenBank/DDBJ databases">
        <authorList>
            <person name="Mendez C."/>
            <person name="Richter M."/>
            <person name="Ferrer M."/>
            <person name="Sanchez J."/>
        </authorList>
    </citation>
    <scope>NUCLEOTIDE SEQUENCE</scope>
</reference>
<reference evidence="2" key="2">
    <citation type="journal article" date="2014" name="ISME J.">
        <title>Microbial stratification in low pH oxic and suboxic macroscopic growths along an acid mine drainage.</title>
        <authorList>
            <person name="Mendez-Garcia C."/>
            <person name="Mesa V."/>
            <person name="Sprenger R.R."/>
            <person name="Richter M."/>
            <person name="Diez M.S."/>
            <person name="Solano J."/>
            <person name="Bargiela R."/>
            <person name="Golyshina O.V."/>
            <person name="Manteca A."/>
            <person name="Ramos J.L."/>
            <person name="Gallego J.R."/>
            <person name="Llorente I."/>
            <person name="Martins Dos Santos V.A."/>
            <person name="Jensen O.N."/>
            <person name="Pelaez A.I."/>
            <person name="Sanchez J."/>
            <person name="Ferrer M."/>
        </authorList>
    </citation>
    <scope>NUCLEOTIDE SEQUENCE</scope>
</reference>
<protein>
    <submittedName>
        <fullName evidence="2">Transposase IS4 family protein</fullName>
    </submittedName>
</protein>
<sequence>MQKSYHNSKKISVSFDDDKSVSGAGLVLLDMLSTLLDIEKVANEKIDLGSSQGSANPGRKVLTLLNSLALGGECIDDADVLRSGSTEKVLSHKVIAPSTLGTFLRSFTFGNIRQLDSLFEEVLGKAWALGAGPGDNPLTIDIDSTIVEVYGKDKQGSGYGYTKVLGQHPLIATRAETGEVLHIRHRKGSSHTGRGADYFVRETITRVKRQGANGEITLRADSGFYSSKVFKACSDHNVKFSITAKLTSLVKEAIYSIEDSAWKPIDYTLNGEAEVSETTYLDYRLIVRRTRITGEQEDLFPNWRYHAFITDLSGEAIFLDQFHRKHAVVELAIKDLKEGSGLNHLPSGKFNANAAWCVLSSLAHNLIRWLNIIGLEQKELVVTKTIRRKLLNISGRITRKSRQIILHLPTNWPWAKTFSKALSKLQSLQVLVT</sequence>
<organism evidence="2">
    <name type="scientific">mine drainage metagenome</name>
    <dbReference type="NCBI Taxonomy" id="410659"/>
    <lineage>
        <taxon>unclassified sequences</taxon>
        <taxon>metagenomes</taxon>
        <taxon>ecological metagenomes</taxon>
    </lineage>
</organism>
<dbReference type="InterPro" id="IPR047960">
    <property type="entry name" value="Transpos_IS1380"/>
</dbReference>